<dbReference type="AlphaFoldDB" id="A0A4S2MRT2"/>
<keyword evidence="5" id="KW-0128">Catecholamine metabolism</keyword>
<dbReference type="STRING" id="341454.A0A4S2MRT2"/>
<accession>A0A4S2MRT2</accession>
<keyword evidence="2 7" id="KW-0489">Methyltransferase</keyword>
<evidence type="ECO:0000313" key="8">
    <source>
        <dbReference type="Proteomes" id="UP000298138"/>
    </source>
</evidence>
<evidence type="ECO:0000256" key="4">
    <source>
        <dbReference type="ARBA" id="ARBA00022691"/>
    </source>
</evidence>
<dbReference type="InParanoid" id="A0A4S2MRT2"/>
<protein>
    <recommendedName>
        <fullName evidence="1">catechol O-methyltransferase</fullName>
        <ecNumber evidence="1">2.1.1.6</ecNumber>
    </recommendedName>
</protein>
<evidence type="ECO:0000256" key="2">
    <source>
        <dbReference type="ARBA" id="ARBA00022603"/>
    </source>
</evidence>
<dbReference type="Gene3D" id="3.40.50.150">
    <property type="entry name" value="Vaccinia Virus protein VP39"/>
    <property type="match status" value="1"/>
</dbReference>
<dbReference type="PROSITE" id="PS51682">
    <property type="entry name" value="SAM_OMT_I"/>
    <property type="match status" value="1"/>
</dbReference>
<dbReference type="GO" id="GO:0006584">
    <property type="term" value="P:catecholamine metabolic process"/>
    <property type="evidence" value="ECO:0007669"/>
    <property type="project" value="UniProtKB-KW"/>
</dbReference>
<dbReference type="PANTHER" id="PTHR43836">
    <property type="entry name" value="CATECHOL O-METHYLTRANSFERASE 1-RELATED"/>
    <property type="match status" value="1"/>
</dbReference>
<name>A0A4S2MRT2_9PEZI</name>
<dbReference type="SUPFAM" id="SSF53335">
    <property type="entry name" value="S-adenosyl-L-methionine-dependent methyltransferases"/>
    <property type="match status" value="1"/>
</dbReference>
<dbReference type="EMBL" id="ML220148">
    <property type="protein sequence ID" value="TGZ77887.1"/>
    <property type="molecule type" value="Genomic_DNA"/>
</dbReference>
<evidence type="ECO:0000313" key="7">
    <source>
        <dbReference type="EMBL" id="TGZ77887.1"/>
    </source>
</evidence>
<keyword evidence="8" id="KW-1185">Reference proteome</keyword>
<evidence type="ECO:0000256" key="5">
    <source>
        <dbReference type="ARBA" id="ARBA00022939"/>
    </source>
</evidence>
<dbReference type="Pfam" id="PF13578">
    <property type="entry name" value="Methyltransf_24"/>
    <property type="match status" value="1"/>
</dbReference>
<evidence type="ECO:0000256" key="1">
    <source>
        <dbReference type="ARBA" id="ARBA00012880"/>
    </source>
</evidence>
<organism evidence="7 8">
    <name type="scientific">Ascodesmis nigricans</name>
    <dbReference type="NCBI Taxonomy" id="341454"/>
    <lineage>
        <taxon>Eukaryota</taxon>
        <taxon>Fungi</taxon>
        <taxon>Dikarya</taxon>
        <taxon>Ascomycota</taxon>
        <taxon>Pezizomycotina</taxon>
        <taxon>Pezizomycetes</taxon>
        <taxon>Pezizales</taxon>
        <taxon>Ascodesmidaceae</taxon>
        <taxon>Ascodesmis</taxon>
    </lineage>
</organism>
<comment type="similarity">
    <text evidence="6">Belongs to the class I-like SAM-binding methyltransferase superfamily. Cation-dependent O-methyltransferase family.</text>
</comment>
<dbReference type="GO" id="GO:0008171">
    <property type="term" value="F:O-methyltransferase activity"/>
    <property type="evidence" value="ECO:0007669"/>
    <property type="project" value="InterPro"/>
</dbReference>
<dbReference type="PANTHER" id="PTHR43836:SF2">
    <property type="entry name" value="CATECHOL O-METHYLTRANSFERASE 1-RELATED"/>
    <property type="match status" value="1"/>
</dbReference>
<dbReference type="GO" id="GO:0032259">
    <property type="term" value="P:methylation"/>
    <property type="evidence" value="ECO:0007669"/>
    <property type="project" value="UniProtKB-KW"/>
</dbReference>
<evidence type="ECO:0000256" key="6">
    <source>
        <dbReference type="ARBA" id="ARBA00023453"/>
    </source>
</evidence>
<gene>
    <name evidence="7" type="ORF">EX30DRAFT_343781</name>
</gene>
<dbReference type="Proteomes" id="UP000298138">
    <property type="component" value="Unassembled WGS sequence"/>
</dbReference>
<keyword evidence="4" id="KW-0949">S-adenosyl-L-methionine</keyword>
<evidence type="ECO:0000256" key="3">
    <source>
        <dbReference type="ARBA" id="ARBA00022679"/>
    </source>
</evidence>
<sequence>MTKTTATTDAPKPVTKTTTAGEGGFNAKYTYAEQGETYYNDGRELDLLSHIFSLPHLHSLRNNPPAILHEIDLFATRRYLMNIGSLKGRIITTLLATHAPRTSIELGGYVGYSTILFASAVRDAVGPEARYYCVEANPVFAAIIMALVDLAGLRDTVRVLVGESTMWIKKLEQDRVLENGKVDFLFLDHVKSMYTRDLKVLESLGMVKEGAVLVADNMVKPGNPEYHRWVNAAPEEKRGMVEKTKGRGEPANVVDGLEGDPELSYTSEWVESWEPQGVRDAIEITRVLGRG</sequence>
<dbReference type="InterPro" id="IPR029063">
    <property type="entry name" value="SAM-dependent_MTases_sf"/>
</dbReference>
<reference evidence="7 8" key="1">
    <citation type="submission" date="2019-04" db="EMBL/GenBank/DDBJ databases">
        <title>Comparative genomics and transcriptomics to analyze fruiting body development in filamentous ascomycetes.</title>
        <authorList>
            <consortium name="DOE Joint Genome Institute"/>
            <person name="Lutkenhaus R."/>
            <person name="Traeger S."/>
            <person name="Breuer J."/>
            <person name="Kuo A."/>
            <person name="Lipzen A."/>
            <person name="Pangilinan J."/>
            <person name="Dilworth D."/>
            <person name="Sandor L."/>
            <person name="Poggeler S."/>
            <person name="Barry K."/>
            <person name="Grigoriev I.V."/>
            <person name="Nowrousian M."/>
        </authorList>
    </citation>
    <scope>NUCLEOTIDE SEQUENCE [LARGE SCALE GENOMIC DNA]</scope>
    <source>
        <strain evidence="7 8">CBS 389.68</strain>
    </source>
</reference>
<dbReference type="OrthoDB" id="186626at2759"/>
<keyword evidence="3 7" id="KW-0808">Transferase</keyword>
<dbReference type="InterPro" id="IPR002935">
    <property type="entry name" value="SAM_O-MeTrfase"/>
</dbReference>
<proteinExistence type="inferred from homology"/>
<dbReference type="EC" id="2.1.1.6" evidence="1"/>